<dbReference type="Proteomes" id="UP000183104">
    <property type="component" value="Unassembled WGS sequence"/>
</dbReference>
<dbReference type="RefSeq" id="WP_054965565.1">
    <property type="nucleotide sequence ID" value="NZ_FMUN01000006.1"/>
</dbReference>
<dbReference type="AlphaFoldDB" id="A0A0P9GKD1"/>
<evidence type="ECO:0000256" key="1">
    <source>
        <dbReference type="ARBA" id="ARBA00001528"/>
    </source>
</evidence>
<dbReference type="GO" id="GO:0019264">
    <property type="term" value="P:glycine biosynthetic process from serine"/>
    <property type="evidence" value="ECO:0007669"/>
    <property type="project" value="UniProtKB-UniRule"/>
</dbReference>
<dbReference type="GO" id="GO:0035999">
    <property type="term" value="P:tetrahydrofolate interconversion"/>
    <property type="evidence" value="ECO:0007669"/>
    <property type="project" value="UniProtKB-UniRule"/>
</dbReference>
<dbReference type="UniPathway" id="UPA00288">
    <property type="reaction ID" value="UER01023"/>
</dbReference>
<evidence type="ECO:0000256" key="2">
    <source>
        <dbReference type="ARBA" id="ARBA00001933"/>
    </source>
</evidence>
<dbReference type="OrthoDB" id="9803846at2"/>
<evidence type="ECO:0000313" key="14">
    <source>
        <dbReference type="EMBL" id="SCY50614.1"/>
    </source>
</evidence>
<feature type="binding site" evidence="11">
    <location>
        <begin position="125"/>
        <end position="127"/>
    </location>
    <ligand>
        <name>(6S)-5,6,7,8-tetrahydrofolate</name>
        <dbReference type="ChEBI" id="CHEBI:57453"/>
    </ligand>
</feature>
<dbReference type="InterPro" id="IPR019798">
    <property type="entry name" value="Ser_HO-MeTrfase_PLP_BS"/>
</dbReference>
<dbReference type="EC" id="2.1.2.1" evidence="11"/>
<dbReference type="CDD" id="cd00378">
    <property type="entry name" value="SHMT"/>
    <property type="match status" value="1"/>
</dbReference>
<keyword evidence="10 11" id="KW-0663">Pyridoxal phosphate</keyword>
<dbReference type="GO" id="GO:0008168">
    <property type="term" value="F:methyltransferase activity"/>
    <property type="evidence" value="ECO:0007669"/>
    <property type="project" value="UniProtKB-KW"/>
</dbReference>
<comment type="catalytic activity">
    <reaction evidence="1 11">
        <text>(6R)-5,10-methylene-5,6,7,8-tetrahydrofolate + glycine + H2O = (6S)-5,6,7,8-tetrahydrofolate + L-serine</text>
        <dbReference type="Rhea" id="RHEA:15481"/>
        <dbReference type="ChEBI" id="CHEBI:15377"/>
        <dbReference type="ChEBI" id="CHEBI:15636"/>
        <dbReference type="ChEBI" id="CHEBI:33384"/>
        <dbReference type="ChEBI" id="CHEBI:57305"/>
        <dbReference type="ChEBI" id="CHEBI:57453"/>
        <dbReference type="EC" id="2.1.2.1"/>
    </reaction>
</comment>
<sequence length="417" mass="45013">MYSKSDTIASFDPELNEAILNEGRRQEEHIELIASENSTSPRVMEAQGSKLTNKYAEGYPGRRYYGGCEYVDVVEQLAIDRAKKLFGAEYANVQPHSGSQANQAVFFSLLAPGDTIMGMDLAHGGHLTHGAPVNLSGKLFNVVSYGLDADTEQLDYDHVRAQAKEHQPKLIIAGASAYSRSIDFAKFREIADEVGAWLMVDMAHIAGLVAAGLHPNPVPHAHFTTSTTHKTLRGPRGGLILTNDADLAKKANSNIFPGIQGGPLMHVIAGKAVAFKEAMEEPFQSDQKQVVRSAQVMADTLAARGYKIVSGGTDNHLFLVNLAEKGITGKDAEAALGKANITTNKNGVPFDKESPFVTSGVRIGTAAMTARGFKDAEAEKVAGWIADVLDNPESEETIASVKEQVVELNRQFPIYDF</sequence>
<comment type="function">
    <text evidence="11">Catalyzes the reversible interconversion of serine and glycine with tetrahydrofolate (THF) serving as the one-carbon carrier. This reaction serves as the major source of one-carbon groups required for the biosynthesis of purines, thymidylate, methionine, and other important biomolecules. Also exhibits THF-independent aldolase activity toward beta-hydroxyamino acids, producing glycine and aldehydes, via a retro-aldol mechanism.</text>
</comment>
<dbReference type="InterPro" id="IPR015421">
    <property type="entry name" value="PyrdxlP-dep_Trfase_major"/>
</dbReference>
<dbReference type="GO" id="GO:0005829">
    <property type="term" value="C:cytosol"/>
    <property type="evidence" value="ECO:0007669"/>
    <property type="project" value="TreeGrafter"/>
</dbReference>
<comment type="subunit">
    <text evidence="5 11">Homodimer.</text>
</comment>
<evidence type="ECO:0000256" key="3">
    <source>
        <dbReference type="ARBA" id="ARBA00004496"/>
    </source>
</evidence>
<dbReference type="EMBL" id="FMUN01000006">
    <property type="protein sequence ID" value="SCY50614.1"/>
    <property type="molecule type" value="Genomic_DNA"/>
</dbReference>
<comment type="pathway">
    <text evidence="11">One-carbon metabolism; tetrahydrofolate interconversion.</text>
</comment>
<dbReference type="SUPFAM" id="SSF53383">
    <property type="entry name" value="PLP-dependent transferases"/>
    <property type="match status" value="1"/>
</dbReference>
<evidence type="ECO:0000259" key="13">
    <source>
        <dbReference type="Pfam" id="PF00464"/>
    </source>
</evidence>
<reference evidence="15" key="1">
    <citation type="submission" date="2016-10" db="EMBL/GenBank/DDBJ databases">
        <authorList>
            <person name="Varghese N."/>
        </authorList>
    </citation>
    <scope>NUCLEOTIDE SEQUENCE [LARGE SCALE GENOMIC DNA]</scope>
    <source>
        <strain evidence="15">HL 19</strain>
    </source>
</reference>
<comment type="similarity">
    <text evidence="4 11">Belongs to the SHMT family.</text>
</comment>
<keyword evidence="9 11" id="KW-0808">Transferase</keyword>
<dbReference type="InterPro" id="IPR001085">
    <property type="entry name" value="Ser_HO-MeTrfase"/>
</dbReference>
<protein>
    <recommendedName>
        <fullName evidence="11">Serine hydroxymethyltransferase</fullName>
        <shortName evidence="11">SHMT</shortName>
        <shortName evidence="11">Serine methylase</shortName>
        <ecNumber evidence="11">2.1.2.1</ecNumber>
    </recommendedName>
</protein>
<dbReference type="NCBIfam" id="NF000586">
    <property type="entry name" value="PRK00011.1"/>
    <property type="match status" value="1"/>
</dbReference>
<feature type="binding site" evidence="11">
    <location>
        <begin position="354"/>
        <end position="356"/>
    </location>
    <ligand>
        <name>(6S)-5,6,7,8-tetrahydrofolate</name>
        <dbReference type="ChEBI" id="CHEBI:57453"/>
    </ligand>
</feature>
<gene>
    <name evidence="11" type="primary">glyA</name>
    <name evidence="14" type="ORF">SAMN05661077_2338</name>
</gene>
<evidence type="ECO:0000256" key="6">
    <source>
        <dbReference type="ARBA" id="ARBA00022490"/>
    </source>
</evidence>
<dbReference type="PANTHER" id="PTHR11680:SF50">
    <property type="entry name" value="SERINE HYDROXYMETHYLTRANSFERASE"/>
    <property type="match status" value="1"/>
</dbReference>
<evidence type="ECO:0000256" key="9">
    <source>
        <dbReference type="ARBA" id="ARBA00022679"/>
    </source>
</evidence>
<evidence type="ECO:0000256" key="11">
    <source>
        <dbReference type="HAMAP-Rule" id="MF_00051"/>
    </source>
</evidence>
<dbReference type="PANTHER" id="PTHR11680">
    <property type="entry name" value="SERINE HYDROXYMETHYLTRANSFERASE"/>
    <property type="match status" value="1"/>
</dbReference>
<dbReference type="FunFam" id="3.90.1150.10:FF:000003">
    <property type="entry name" value="Serine hydroxymethyltransferase"/>
    <property type="match status" value="1"/>
</dbReference>
<dbReference type="GO" id="GO:0030170">
    <property type="term" value="F:pyridoxal phosphate binding"/>
    <property type="evidence" value="ECO:0007669"/>
    <property type="project" value="UniProtKB-UniRule"/>
</dbReference>
<feature type="modified residue" description="N6-(pyridoxal phosphate)lysine" evidence="11 12">
    <location>
        <position position="230"/>
    </location>
</feature>
<dbReference type="PIRSF" id="PIRSF000412">
    <property type="entry name" value="SHMT"/>
    <property type="match status" value="1"/>
</dbReference>
<proteinExistence type="inferred from homology"/>
<dbReference type="STRING" id="381306.AN478_05210"/>
<comment type="caution">
    <text evidence="11">Lacks conserved residue(s) required for the propagation of feature annotation.</text>
</comment>
<dbReference type="HAMAP" id="MF_00051">
    <property type="entry name" value="SHMT"/>
    <property type="match status" value="1"/>
</dbReference>
<dbReference type="InterPro" id="IPR039429">
    <property type="entry name" value="SHMT-like_dom"/>
</dbReference>
<dbReference type="Gene3D" id="3.90.1150.10">
    <property type="entry name" value="Aspartate Aminotransferase, domain 1"/>
    <property type="match status" value="1"/>
</dbReference>
<evidence type="ECO:0000256" key="10">
    <source>
        <dbReference type="ARBA" id="ARBA00022898"/>
    </source>
</evidence>
<dbReference type="GO" id="GO:0004372">
    <property type="term" value="F:glycine hydroxymethyltransferase activity"/>
    <property type="evidence" value="ECO:0007669"/>
    <property type="project" value="UniProtKB-UniRule"/>
</dbReference>
<dbReference type="PATRIC" id="fig|381306.5.peg.2234"/>
<dbReference type="InterPro" id="IPR015424">
    <property type="entry name" value="PyrdxlP-dep_Trfase"/>
</dbReference>
<feature type="site" description="Plays an important role in substrate specificity" evidence="11">
    <location>
        <position position="229"/>
    </location>
</feature>
<comment type="cofactor">
    <cofactor evidence="2 11 12">
        <name>pyridoxal 5'-phosphate</name>
        <dbReference type="ChEBI" id="CHEBI:597326"/>
    </cofactor>
</comment>
<dbReference type="InterPro" id="IPR015422">
    <property type="entry name" value="PyrdxlP-dep_Trfase_small"/>
</dbReference>
<organism evidence="14 15">
    <name type="scientific">Thiohalorhabdus denitrificans</name>
    <dbReference type="NCBI Taxonomy" id="381306"/>
    <lineage>
        <taxon>Bacteria</taxon>
        <taxon>Pseudomonadati</taxon>
        <taxon>Pseudomonadota</taxon>
        <taxon>Gammaproteobacteria</taxon>
        <taxon>Thiohalorhabdales</taxon>
        <taxon>Thiohalorhabdaceae</taxon>
        <taxon>Thiohalorhabdus</taxon>
    </lineage>
</organism>
<dbReference type="FunFam" id="3.40.640.10:FF:000001">
    <property type="entry name" value="Serine hydroxymethyltransferase"/>
    <property type="match status" value="1"/>
</dbReference>
<keyword evidence="8 11" id="KW-0028">Amino-acid biosynthesis</keyword>
<dbReference type="Gene3D" id="3.40.640.10">
    <property type="entry name" value="Type I PLP-dependent aspartate aminotransferase-like (Major domain)"/>
    <property type="match status" value="1"/>
</dbReference>
<feature type="domain" description="Serine hydroxymethyltransferase-like" evidence="13">
    <location>
        <begin position="9"/>
        <end position="385"/>
    </location>
</feature>
<accession>A0A0P9GKD1</accession>
<keyword evidence="15" id="KW-1185">Reference proteome</keyword>
<evidence type="ECO:0000256" key="5">
    <source>
        <dbReference type="ARBA" id="ARBA00011738"/>
    </source>
</evidence>
<keyword evidence="6 11" id="KW-0963">Cytoplasm</keyword>
<comment type="pathway">
    <text evidence="11">Amino-acid biosynthesis; glycine biosynthesis; glycine from L-serine: step 1/1.</text>
</comment>
<dbReference type="PROSITE" id="PS00096">
    <property type="entry name" value="SHMT"/>
    <property type="match status" value="1"/>
</dbReference>
<evidence type="ECO:0000256" key="8">
    <source>
        <dbReference type="ARBA" id="ARBA00022605"/>
    </source>
</evidence>
<keyword evidence="7 11" id="KW-0554">One-carbon metabolism</keyword>
<dbReference type="UniPathway" id="UPA00193"/>
<evidence type="ECO:0000256" key="7">
    <source>
        <dbReference type="ARBA" id="ARBA00022563"/>
    </source>
</evidence>
<name>A0A0P9GKD1_9GAMM</name>
<dbReference type="GO" id="GO:0032259">
    <property type="term" value="P:methylation"/>
    <property type="evidence" value="ECO:0007669"/>
    <property type="project" value="UniProtKB-KW"/>
</dbReference>
<dbReference type="Pfam" id="PF00464">
    <property type="entry name" value="SHMT"/>
    <property type="match status" value="1"/>
</dbReference>
<dbReference type="InterPro" id="IPR049943">
    <property type="entry name" value="Ser_HO-MeTrfase-like"/>
</dbReference>
<evidence type="ECO:0000256" key="12">
    <source>
        <dbReference type="PIRSR" id="PIRSR000412-50"/>
    </source>
</evidence>
<evidence type="ECO:0000256" key="4">
    <source>
        <dbReference type="ARBA" id="ARBA00006376"/>
    </source>
</evidence>
<comment type="subcellular location">
    <subcellularLocation>
        <location evidence="3 11">Cytoplasm</location>
    </subcellularLocation>
</comment>
<feature type="binding site" evidence="11">
    <location>
        <position position="121"/>
    </location>
    <ligand>
        <name>(6S)-5,6,7,8-tetrahydrofolate</name>
        <dbReference type="ChEBI" id="CHEBI:57453"/>
    </ligand>
</feature>
<keyword evidence="14" id="KW-0489">Methyltransferase</keyword>
<evidence type="ECO:0000313" key="15">
    <source>
        <dbReference type="Proteomes" id="UP000183104"/>
    </source>
</evidence>